<gene>
    <name evidence="1" type="ORF">N47_J04420</name>
</gene>
<accession>E1YFW7</accession>
<proteinExistence type="predicted"/>
<reference evidence="1" key="1">
    <citation type="journal article" date="2011" name="Environ. Microbiol.">
        <title>Genomic insights into the metabolic potential of the polycyclic aromatic hydrocarbon degrading sulfate-reducing Deltaproteobacterium N47.</title>
        <authorList>
            <person name="Bergmann F."/>
            <person name="Selesi D."/>
            <person name="Weinmaier T."/>
            <person name="Tischler P."/>
            <person name="Rattei T."/>
            <person name="Meckenstock R.U."/>
        </authorList>
    </citation>
    <scope>NUCLEOTIDE SEQUENCE</scope>
</reference>
<organism evidence="1">
    <name type="scientific">uncultured Desulfobacterium sp</name>
    <dbReference type="NCBI Taxonomy" id="201089"/>
    <lineage>
        <taxon>Bacteria</taxon>
        <taxon>Pseudomonadati</taxon>
        <taxon>Thermodesulfobacteriota</taxon>
        <taxon>Desulfobacteria</taxon>
        <taxon>Desulfobacterales</taxon>
        <taxon>Desulfobacteriaceae</taxon>
        <taxon>Desulfobacterium</taxon>
        <taxon>environmental samples</taxon>
    </lineage>
</organism>
<evidence type="ECO:0000313" key="1">
    <source>
        <dbReference type="EMBL" id="CBX29461.1"/>
    </source>
</evidence>
<protein>
    <submittedName>
        <fullName evidence="1">Uncharacterized protein</fullName>
    </submittedName>
</protein>
<sequence>MLEPTEALTELFRDVHPHFAQKKYRGFLIVTQSCDMVRRKDKGRKCSTTHINLSVIRSLSDIISDSLKDRFGYLAPGIYDKQMEKAVRALAERLVNQNENTLGLFCLHPEIDSGISVHSVAILRVAISIKASLHYGKLIAARVGRLSAEFQPKLGWMVGNLYSRVGVTDWKEISEDKNTNSEEKLITDILAFNRDEPVWLDKQIYQRILYEKPNFDKLPISEQKEIIQKFRPDSPKDKLIDIIIETIKKVIPDMTDERLKKIKTRLINNVPFEAQMRKYSKYQ</sequence>
<dbReference type="AlphaFoldDB" id="E1YFW7"/>
<name>E1YFW7_9BACT</name>
<dbReference type="EMBL" id="FR695872">
    <property type="protein sequence ID" value="CBX29461.1"/>
    <property type="molecule type" value="Genomic_DNA"/>
</dbReference>